<reference evidence="3 4" key="1">
    <citation type="submission" date="2010-12" db="EMBL/GenBank/DDBJ databases">
        <authorList>
            <person name="Muzny D."/>
            <person name="Qin X."/>
            <person name="Deng J."/>
            <person name="Jiang H."/>
            <person name="Liu Y."/>
            <person name="Qu J."/>
            <person name="Song X.-Z."/>
            <person name="Zhang L."/>
            <person name="Thornton R."/>
            <person name="Coyle M."/>
            <person name="Francisco L."/>
            <person name="Jackson L."/>
            <person name="Javaid M."/>
            <person name="Korchina V."/>
            <person name="Kovar C."/>
            <person name="Mata R."/>
            <person name="Mathew T."/>
            <person name="Ngo R."/>
            <person name="Nguyen L."/>
            <person name="Nguyen N."/>
            <person name="Okwuonu G."/>
            <person name="Ongeri F."/>
            <person name="Pham C."/>
            <person name="Simmons D."/>
            <person name="Wilczek-Boney K."/>
            <person name="Hale W."/>
            <person name="Jakkamsetti A."/>
            <person name="Pham P."/>
            <person name="Ruth R."/>
            <person name="San Lucas F."/>
            <person name="Warren J."/>
            <person name="Zhang J."/>
            <person name="Zhao Z."/>
            <person name="Zhou C."/>
            <person name="Zhu D."/>
            <person name="Lee S."/>
            <person name="Bess C."/>
            <person name="Blankenburg K."/>
            <person name="Forbes L."/>
            <person name="Fu Q."/>
            <person name="Gubbala S."/>
            <person name="Hirani K."/>
            <person name="Jayaseelan J.C."/>
            <person name="Lara F."/>
            <person name="Munidasa M."/>
            <person name="Palculict T."/>
            <person name="Patil S."/>
            <person name="Pu L.-L."/>
            <person name="Saada N."/>
            <person name="Tang L."/>
            <person name="Weissenberger G."/>
            <person name="Zhu Y."/>
            <person name="Hemphill L."/>
            <person name="Shang Y."/>
            <person name="Youmans B."/>
            <person name="Ayvaz T."/>
            <person name="Ross M."/>
            <person name="Santibanez J."/>
            <person name="Aqrawi P."/>
            <person name="Gross S."/>
            <person name="Joshi V."/>
            <person name="Fowler G."/>
            <person name="Nazareth L."/>
            <person name="Reid J."/>
            <person name="Worley K."/>
            <person name="Petrosino J."/>
            <person name="Highlander S."/>
            <person name="Gibbs R."/>
        </authorList>
    </citation>
    <scope>NUCLEOTIDE SEQUENCE [LARGE SCALE GENOMIC DNA]</scope>
    <source>
        <strain evidence="3 4">ATCC 51599</strain>
    </source>
</reference>
<dbReference type="InterPro" id="IPR029033">
    <property type="entry name" value="His_PPase_superfam"/>
</dbReference>
<dbReference type="GO" id="GO:0016791">
    <property type="term" value="F:phosphatase activity"/>
    <property type="evidence" value="ECO:0007669"/>
    <property type="project" value="TreeGrafter"/>
</dbReference>
<organism evidence="3 4">
    <name type="scientific">Lautropia mirabilis ATCC 51599</name>
    <dbReference type="NCBI Taxonomy" id="887898"/>
    <lineage>
        <taxon>Bacteria</taxon>
        <taxon>Pseudomonadati</taxon>
        <taxon>Pseudomonadota</taxon>
        <taxon>Betaproteobacteria</taxon>
        <taxon>Burkholderiales</taxon>
        <taxon>Burkholderiaceae</taxon>
        <taxon>Lautropia</taxon>
    </lineage>
</organism>
<dbReference type="HOGENOM" id="CLU_033323_9_5_4"/>
<dbReference type="InterPro" id="IPR013078">
    <property type="entry name" value="His_Pase_superF_clade-1"/>
</dbReference>
<dbReference type="Gene3D" id="3.40.50.1240">
    <property type="entry name" value="Phosphoglycerate mutase-like"/>
    <property type="match status" value="1"/>
</dbReference>
<dbReference type="InterPro" id="IPR001345">
    <property type="entry name" value="PG/BPGM_mutase_AS"/>
</dbReference>
<dbReference type="PANTHER" id="PTHR48100">
    <property type="entry name" value="BROAD-SPECIFICITY PHOSPHATASE YOR283W-RELATED"/>
    <property type="match status" value="1"/>
</dbReference>
<dbReference type="STRING" id="887898.HMPREF0551_0018"/>
<keyword evidence="4" id="KW-1185">Reference proteome</keyword>
<accession>E7RU52</accession>
<dbReference type="RefSeq" id="WP_005671685.1">
    <property type="nucleotide sequence ID" value="NZ_CP146288.1"/>
</dbReference>
<dbReference type="CDD" id="cd07067">
    <property type="entry name" value="HP_PGM_like"/>
    <property type="match status" value="1"/>
</dbReference>
<proteinExistence type="predicted"/>
<dbReference type="SUPFAM" id="SSF53254">
    <property type="entry name" value="Phosphoglycerate mutase-like"/>
    <property type="match status" value="1"/>
</dbReference>
<evidence type="ECO:0000256" key="1">
    <source>
        <dbReference type="PIRSR" id="PIRSR613078-1"/>
    </source>
</evidence>
<dbReference type="eggNOG" id="COG0406">
    <property type="taxonomic scope" value="Bacteria"/>
</dbReference>
<evidence type="ECO:0000313" key="4">
    <source>
        <dbReference type="Proteomes" id="UP000011021"/>
    </source>
</evidence>
<dbReference type="AlphaFoldDB" id="E7RU52"/>
<feature type="binding site" evidence="2">
    <location>
        <begin position="31"/>
        <end position="38"/>
    </location>
    <ligand>
        <name>substrate</name>
    </ligand>
</feature>
<dbReference type="Pfam" id="PF00300">
    <property type="entry name" value="His_Phos_1"/>
    <property type="match status" value="1"/>
</dbReference>
<dbReference type="PANTHER" id="PTHR48100:SF44">
    <property type="entry name" value="PHOSPHATASE C1620.13-RELATED"/>
    <property type="match status" value="1"/>
</dbReference>
<feature type="active site" description="Proton donor/acceptor" evidence="1">
    <location>
        <position position="105"/>
    </location>
</feature>
<feature type="binding site" evidence="2">
    <location>
        <position position="81"/>
    </location>
    <ligand>
        <name>substrate</name>
    </ligand>
</feature>
<dbReference type="PROSITE" id="PS00175">
    <property type="entry name" value="PG_MUTASE"/>
    <property type="match status" value="1"/>
</dbReference>
<feature type="active site" description="Tele-phosphohistidine intermediate" evidence="1">
    <location>
        <position position="32"/>
    </location>
</feature>
<dbReference type="SMART" id="SM00855">
    <property type="entry name" value="PGAM"/>
    <property type="match status" value="1"/>
</dbReference>
<sequence>MTAAASEGAAPALEGLEAGTLPDGVRLVLVRHGETDWNMVRRIQGQLDEPLNAVGVQQAKAAAARFAPGMVDAIHCSDLLRASQTAAEIGAVTGVPVVPETVWRERHFGRFQGWVYADIQREDPETYRRIEARDPDLDLQGGESLMQVRARIEAALAGLVQRYRGQRVVVVSHGGVLDAIYRLVTGKPVSEPRDFPIHNACICQLRWQAGRWEILQWADIAHLVASRDEIDPRQRPAALLGRIG</sequence>
<dbReference type="EMBL" id="AEQP01000001">
    <property type="protein sequence ID" value="EFV95835.1"/>
    <property type="molecule type" value="Genomic_DNA"/>
</dbReference>
<comment type="caution">
    <text evidence="3">The sequence shown here is derived from an EMBL/GenBank/DDBJ whole genome shotgun (WGS) entry which is preliminary data.</text>
</comment>
<evidence type="ECO:0000256" key="2">
    <source>
        <dbReference type="PIRSR" id="PIRSR613078-2"/>
    </source>
</evidence>
<gene>
    <name evidence="3" type="ORF">HMPREF0551_0018</name>
</gene>
<dbReference type="GO" id="GO:0005829">
    <property type="term" value="C:cytosol"/>
    <property type="evidence" value="ECO:0007669"/>
    <property type="project" value="TreeGrafter"/>
</dbReference>
<evidence type="ECO:0000313" key="3">
    <source>
        <dbReference type="EMBL" id="EFV95835.1"/>
    </source>
</evidence>
<name>E7RU52_9BURK</name>
<dbReference type="Proteomes" id="UP000011021">
    <property type="component" value="Unassembled WGS sequence"/>
</dbReference>
<protein>
    <submittedName>
        <fullName evidence="3">Phosphoglycerate mutase family protein</fullName>
    </submittedName>
</protein>
<dbReference type="InterPro" id="IPR050275">
    <property type="entry name" value="PGM_Phosphatase"/>
</dbReference>